<accession>A0A1F7Z3Y3</accession>
<dbReference type="EMBL" id="MGGR01000009">
    <property type="protein sequence ID" value="OGM34120.1"/>
    <property type="molecule type" value="Genomic_DNA"/>
</dbReference>
<comment type="caution">
    <text evidence="1">The sequence shown here is derived from an EMBL/GenBank/DDBJ whole genome shotgun (WGS) entry which is preliminary data.</text>
</comment>
<evidence type="ECO:0000313" key="2">
    <source>
        <dbReference type="Proteomes" id="UP000177169"/>
    </source>
</evidence>
<evidence type="ECO:0000313" key="1">
    <source>
        <dbReference type="EMBL" id="OGM34120.1"/>
    </source>
</evidence>
<name>A0A1F7Z3Y3_9BACT</name>
<proteinExistence type="predicted"/>
<dbReference type="AlphaFoldDB" id="A0A1F7Z3Y3"/>
<protein>
    <submittedName>
        <fullName evidence="1">Uncharacterized protein</fullName>
    </submittedName>
</protein>
<dbReference type="Proteomes" id="UP000177169">
    <property type="component" value="Unassembled WGS sequence"/>
</dbReference>
<sequence>MSDQSIDPCKDPKMRDWAILIDNLFIDDRPYYYIYPYGRGHHIQLIIEEIDSKHLADLRKALTRWGWKKGDDEVGTESWLYEGRRWNNPCK</sequence>
<reference evidence="1 2" key="1">
    <citation type="journal article" date="2016" name="Nat. Commun.">
        <title>Thousands of microbial genomes shed light on interconnected biogeochemical processes in an aquifer system.</title>
        <authorList>
            <person name="Anantharaman K."/>
            <person name="Brown C.T."/>
            <person name="Hug L.A."/>
            <person name="Sharon I."/>
            <person name="Castelle C.J."/>
            <person name="Probst A.J."/>
            <person name="Thomas B.C."/>
            <person name="Singh A."/>
            <person name="Wilkins M.J."/>
            <person name="Karaoz U."/>
            <person name="Brodie E.L."/>
            <person name="Williams K.H."/>
            <person name="Hubbard S.S."/>
            <person name="Banfield J.F."/>
        </authorList>
    </citation>
    <scope>NUCLEOTIDE SEQUENCE [LARGE SCALE GENOMIC DNA]</scope>
</reference>
<gene>
    <name evidence="1" type="ORF">A3D01_00105</name>
</gene>
<organism evidence="1 2">
    <name type="scientific">Candidatus Woesebacteria bacterium RIFCSPHIGHO2_02_FULL_39_13</name>
    <dbReference type="NCBI Taxonomy" id="1802505"/>
    <lineage>
        <taxon>Bacteria</taxon>
        <taxon>Candidatus Woeseibacteriota</taxon>
    </lineage>
</organism>